<reference evidence="3" key="1">
    <citation type="journal article" date="2019" name="Int. J. Syst. Evol. Microbiol.">
        <title>The Global Catalogue of Microorganisms (GCM) 10K type strain sequencing project: providing services to taxonomists for standard genome sequencing and annotation.</title>
        <authorList>
            <consortium name="The Broad Institute Genomics Platform"/>
            <consortium name="The Broad Institute Genome Sequencing Center for Infectious Disease"/>
            <person name="Wu L."/>
            <person name="Ma J."/>
        </authorList>
    </citation>
    <scope>NUCLEOTIDE SEQUENCE [LARGE SCALE GENOMIC DNA]</scope>
    <source>
        <strain evidence="3">CGMCC-1.15741</strain>
    </source>
</reference>
<evidence type="ECO:0000313" key="3">
    <source>
        <dbReference type="Proteomes" id="UP001596303"/>
    </source>
</evidence>
<keyword evidence="3" id="KW-1185">Reference proteome</keyword>
<feature type="signal peptide" evidence="1">
    <location>
        <begin position="1"/>
        <end position="21"/>
    </location>
</feature>
<evidence type="ECO:0000256" key="1">
    <source>
        <dbReference type="SAM" id="SignalP"/>
    </source>
</evidence>
<feature type="chain" id="PRO_5045221097" evidence="1">
    <location>
        <begin position="22"/>
        <end position="218"/>
    </location>
</feature>
<name>A0ABW1S6U3_9PROT</name>
<evidence type="ECO:0000313" key="2">
    <source>
        <dbReference type="EMBL" id="MFC6197401.1"/>
    </source>
</evidence>
<gene>
    <name evidence="2" type="ORF">ACFQDM_04890</name>
</gene>
<protein>
    <submittedName>
        <fullName evidence="2">Uncharacterized protein</fullName>
    </submittedName>
</protein>
<dbReference type="EMBL" id="JBHSSW010000004">
    <property type="protein sequence ID" value="MFC6197401.1"/>
    <property type="molecule type" value="Genomic_DNA"/>
</dbReference>
<dbReference type="RefSeq" id="WP_377376224.1">
    <property type="nucleotide sequence ID" value="NZ_JBHSSW010000004.1"/>
</dbReference>
<organism evidence="2 3">
    <name type="scientific">Ponticaulis profundi</name>
    <dbReference type="NCBI Taxonomy" id="2665222"/>
    <lineage>
        <taxon>Bacteria</taxon>
        <taxon>Pseudomonadati</taxon>
        <taxon>Pseudomonadota</taxon>
        <taxon>Alphaproteobacteria</taxon>
        <taxon>Hyphomonadales</taxon>
        <taxon>Hyphomonadaceae</taxon>
        <taxon>Ponticaulis</taxon>
    </lineage>
</organism>
<comment type="caution">
    <text evidence="2">The sequence shown here is derived from an EMBL/GenBank/DDBJ whole genome shotgun (WGS) entry which is preliminary data.</text>
</comment>
<sequence length="218" mass="23116">MKSSFALLLGLTISCTPAAIAQNLLTNSIPTTTPANPNFQLDDVDAPTTLGQIKVSQGQMPASPTSHFTDFETQERFSTAAQFEFGGKNGSETFTIEPRFSRERSSDSGLSSYSAEIRLGNFMTIDKGRKGKGWYVFAATDGEALSFKPGAIGGDTNMSVSLTEQIVIGDVQAGVSTFIGDTQLTISYMESEAKYSAPGGISNSKTEGFAGISLAKNF</sequence>
<dbReference type="PROSITE" id="PS51257">
    <property type="entry name" value="PROKAR_LIPOPROTEIN"/>
    <property type="match status" value="1"/>
</dbReference>
<accession>A0ABW1S6U3</accession>
<dbReference type="Proteomes" id="UP001596303">
    <property type="component" value="Unassembled WGS sequence"/>
</dbReference>
<keyword evidence="1" id="KW-0732">Signal</keyword>
<proteinExistence type="predicted"/>